<dbReference type="SUPFAM" id="SSF109604">
    <property type="entry name" value="HD-domain/PDEase-like"/>
    <property type="match status" value="1"/>
</dbReference>
<dbReference type="EMBL" id="UZAN01041111">
    <property type="protein sequence ID" value="VDP72004.1"/>
    <property type="molecule type" value="Genomic_DNA"/>
</dbReference>
<dbReference type="OrthoDB" id="6287466at2759"/>
<reference evidence="3" key="1">
    <citation type="submission" date="2016-06" db="UniProtKB">
        <authorList>
            <consortium name="WormBaseParasite"/>
        </authorList>
    </citation>
    <scope>IDENTIFICATION</scope>
</reference>
<reference evidence="1 2" key="2">
    <citation type="submission" date="2018-11" db="EMBL/GenBank/DDBJ databases">
        <authorList>
            <consortium name="Pathogen Informatics"/>
        </authorList>
    </citation>
    <scope>NUCLEOTIDE SEQUENCE [LARGE SCALE GENOMIC DNA]</scope>
    <source>
        <strain evidence="1 2">Egypt</strain>
    </source>
</reference>
<dbReference type="InterPro" id="IPR036971">
    <property type="entry name" value="PDEase_catalytic_dom_sf"/>
</dbReference>
<dbReference type="WBParaSite" id="ECPE_0000424401-mRNA-1">
    <property type="protein sequence ID" value="ECPE_0000424401-mRNA-1"/>
    <property type="gene ID" value="ECPE_0000424401"/>
</dbReference>
<evidence type="ECO:0000313" key="3">
    <source>
        <dbReference type="WBParaSite" id="ECPE_0000424401-mRNA-1"/>
    </source>
</evidence>
<dbReference type="Proteomes" id="UP000272942">
    <property type="component" value="Unassembled WGS sequence"/>
</dbReference>
<dbReference type="Gene3D" id="1.10.1300.10">
    <property type="entry name" value="3'5'-cyclic nucleotide phosphodiesterase, catalytic domain"/>
    <property type="match status" value="1"/>
</dbReference>
<sequence>MVSISPADEVNEISLMGRLFESLTKQINDNSGMDKLLPGYLRMNTDGIKIVKLDDMQPFEKYTLTQSTIDYLKKPTFDIWHWEPNEMLALLEHMYTELGLVEEFHINPITMKRWLLLRSRNAKMLTIGEALWIKLHHTVLCPQKLERRMVPCHETSHKILGLN</sequence>
<dbReference type="GO" id="GO:0004114">
    <property type="term" value="F:3',5'-cyclic-nucleotide phosphodiesterase activity"/>
    <property type="evidence" value="ECO:0007669"/>
    <property type="project" value="InterPro"/>
</dbReference>
<organism evidence="3">
    <name type="scientific">Echinostoma caproni</name>
    <dbReference type="NCBI Taxonomy" id="27848"/>
    <lineage>
        <taxon>Eukaryota</taxon>
        <taxon>Metazoa</taxon>
        <taxon>Spiralia</taxon>
        <taxon>Lophotrochozoa</taxon>
        <taxon>Platyhelminthes</taxon>
        <taxon>Trematoda</taxon>
        <taxon>Digenea</taxon>
        <taxon>Plagiorchiida</taxon>
        <taxon>Echinostomata</taxon>
        <taxon>Echinostomatoidea</taxon>
        <taxon>Echinostomatidae</taxon>
        <taxon>Echinostoma</taxon>
    </lineage>
</organism>
<accession>A0A183ABA1</accession>
<proteinExistence type="predicted"/>
<name>A0A183ABA1_9TREM</name>
<evidence type="ECO:0000313" key="2">
    <source>
        <dbReference type="Proteomes" id="UP000272942"/>
    </source>
</evidence>
<protein>
    <submittedName>
        <fullName evidence="3">SAM domain-containing protein</fullName>
    </submittedName>
</protein>
<dbReference type="AlphaFoldDB" id="A0A183ABA1"/>
<dbReference type="GO" id="GO:0007165">
    <property type="term" value="P:signal transduction"/>
    <property type="evidence" value="ECO:0007669"/>
    <property type="project" value="InterPro"/>
</dbReference>
<keyword evidence="2" id="KW-1185">Reference proteome</keyword>
<gene>
    <name evidence="1" type="ORF">ECPE_LOCUS4236</name>
</gene>
<evidence type="ECO:0000313" key="1">
    <source>
        <dbReference type="EMBL" id="VDP72004.1"/>
    </source>
</evidence>